<dbReference type="VEuPathDB" id="TrichDB:TVAG_276830"/>
<evidence type="ECO:0000313" key="3">
    <source>
        <dbReference type="Proteomes" id="UP000001542"/>
    </source>
</evidence>
<dbReference type="InterPro" id="IPR029071">
    <property type="entry name" value="Ubiquitin-like_domsf"/>
</dbReference>
<dbReference type="InterPro" id="IPR050730">
    <property type="entry name" value="UBX_domain-protein"/>
</dbReference>
<dbReference type="PANTHER" id="PTHR23322:SF106">
    <property type="entry name" value="UBX DOMAIN-CONTAINING PROTEIN"/>
    <property type="match status" value="1"/>
</dbReference>
<dbReference type="Proteomes" id="UP000001542">
    <property type="component" value="Unassembled WGS sequence"/>
</dbReference>
<dbReference type="VEuPathDB" id="TrichDB:TVAGG3_0883920"/>
<keyword evidence="3" id="KW-1185">Reference proteome</keyword>
<feature type="coiled-coil region" evidence="1">
    <location>
        <begin position="146"/>
        <end position="173"/>
    </location>
</feature>
<accession>A2FUE3</accession>
<dbReference type="RefSeq" id="XP_001304394.1">
    <property type="nucleotide sequence ID" value="XM_001304393.1"/>
</dbReference>
<dbReference type="OrthoDB" id="1920064at2759"/>
<keyword evidence="1" id="KW-0175">Coiled coil</keyword>
<dbReference type="Gene3D" id="3.10.20.90">
    <property type="entry name" value="Phosphatidylinositol 3-kinase Catalytic Subunit, Chain A, domain 1"/>
    <property type="match status" value="1"/>
</dbReference>
<dbReference type="KEGG" id="tva:4749159"/>
<dbReference type="InParanoid" id="A2FUE3"/>
<reference evidence="2" key="2">
    <citation type="journal article" date="2007" name="Science">
        <title>Draft genome sequence of the sexually transmitted pathogen Trichomonas vaginalis.</title>
        <authorList>
            <person name="Carlton J.M."/>
            <person name="Hirt R.P."/>
            <person name="Silva J.C."/>
            <person name="Delcher A.L."/>
            <person name="Schatz M."/>
            <person name="Zhao Q."/>
            <person name="Wortman J.R."/>
            <person name="Bidwell S.L."/>
            <person name="Alsmark U.C.M."/>
            <person name="Besteiro S."/>
            <person name="Sicheritz-Ponten T."/>
            <person name="Noel C.J."/>
            <person name="Dacks J.B."/>
            <person name="Foster P.G."/>
            <person name="Simillion C."/>
            <person name="Van de Peer Y."/>
            <person name="Miranda-Saavedra D."/>
            <person name="Barton G.J."/>
            <person name="Westrop G.D."/>
            <person name="Mueller S."/>
            <person name="Dessi D."/>
            <person name="Fiori P.L."/>
            <person name="Ren Q."/>
            <person name="Paulsen I."/>
            <person name="Zhang H."/>
            <person name="Bastida-Corcuera F.D."/>
            <person name="Simoes-Barbosa A."/>
            <person name="Brown M.T."/>
            <person name="Hayes R.D."/>
            <person name="Mukherjee M."/>
            <person name="Okumura C.Y."/>
            <person name="Schneider R."/>
            <person name="Smith A.J."/>
            <person name="Vanacova S."/>
            <person name="Villalvazo M."/>
            <person name="Haas B.J."/>
            <person name="Pertea M."/>
            <person name="Feldblyum T.V."/>
            <person name="Utterback T.R."/>
            <person name="Shu C.L."/>
            <person name="Osoegawa K."/>
            <person name="de Jong P.J."/>
            <person name="Hrdy I."/>
            <person name="Horvathova L."/>
            <person name="Zubacova Z."/>
            <person name="Dolezal P."/>
            <person name="Malik S.B."/>
            <person name="Logsdon J.M. Jr."/>
            <person name="Henze K."/>
            <person name="Gupta A."/>
            <person name="Wang C.C."/>
            <person name="Dunne R.L."/>
            <person name="Upcroft J.A."/>
            <person name="Upcroft P."/>
            <person name="White O."/>
            <person name="Salzberg S.L."/>
            <person name="Tang P."/>
            <person name="Chiu C.-H."/>
            <person name="Lee Y.-S."/>
            <person name="Embley T.M."/>
            <person name="Coombs G.H."/>
            <person name="Mottram J.C."/>
            <person name="Tachezy J."/>
            <person name="Fraser-Liggett C.M."/>
            <person name="Johnson P.J."/>
        </authorList>
    </citation>
    <scope>NUCLEOTIDE SEQUENCE [LARGE SCALE GENOMIC DNA]</scope>
    <source>
        <strain evidence="2">G3</strain>
    </source>
</reference>
<dbReference type="PANTHER" id="PTHR23322">
    <property type="entry name" value="FAS-ASSOCIATED PROTEIN"/>
    <property type="match status" value="1"/>
</dbReference>
<evidence type="ECO:0000256" key="1">
    <source>
        <dbReference type="SAM" id="Coils"/>
    </source>
</evidence>
<name>A2FUE3_TRIV3</name>
<organism evidence="2 3">
    <name type="scientific">Trichomonas vaginalis (strain ATCC PRA-98 / G3)</name>
    <dbReference type="NCBI Taxonomy" id="412133"/>
    <lineage>
        <taxon>Eukaryota</taxon>
        <taxon>Metamonada</taxon>
        <taxon>Parabasalia</taxon>
        <taxon>Trichomonadida</taxon>
        <taxon>Trichomonadidae</taxon>
        <taxon>Trichomonas</taxon>
    </lineage>
</organism>
<dbReference type="EMBL" id="DS114033">
    <property type="protein sequence ID" value="EAX91464.1"/>
    <property type="molecule type" value="Genomic_DNA"/>
</dbReference>
<evidence type="ECO:0000313" key="2">
    <source>
        <dbReference type="EMBL" id="EAX91464.1"/>
    </source>
</evidence>
<proteinExistence type="predicted"/>
<sequence>MNTIKSLKFIVGKVLDVVFGPTVYEDEPNKLNDAIKQTYKQGKLLILHVYDGDTPKFTSIELPESDFLIFNTKLTQSVFSFLLNYKVSSIPFCGCFYCPSDNPSDCKCIRQIPREEEIALVFQSFFAYKDFLLDRRYRENNREIINEQDQQYQEEYQNQLDFEEEEYAEEEDIQYLDNFTKEEVEARFSSLPEEPSENDPDAITVKCNINGKAKVRRFLITDSAAFLYDFVAIDTFPEIPLIRYGFPSIQLEDYDKTFADLHFSKKEMVYVEI</sequence>
<gene>
    <name evidence="2" type="ORF">TVAG_276830</name>
</gene>
<dbReference type="SMR" id="A2FUE3"/>
<protein>
    <recommendedName>
        <fullName evidence="4">UBX domain-containing protein</fullName>
    </recommendedName>
</protein>
<evidence type="ECO:0008006" key="4">
    <source>
        <dbReference type="Google" id="ProtNLM"/>
    </source>
</evidence>
<reference evidence="2" key="1">
    <citation type="submission" date="2006-10" db="EMBL/GenBank/DDBJ databases">
        <authorList>
            <person name="Amadeo P."/>
            <person name="Zhao Q."/>
            <person name="Wortman J."/>
            <person name="Fraser-Liggett C."/>
            <person name="Carlton J."/>
        </authorList>
    </citation>
    <scope>NUCLEOTIDE SEQUENCE</scope>
    <source>
        <strain evidence="2">G3</strain>
    </source>
</reference>
<dbReference type="AlphaFoldDB" id="A2FUE3"/>
<dbReference type="SUPFAM" id="SSF54236">
    <property type="entry name" value="Ubiquitin-like"/>
    <property type="match status" value="1"/>
</dbReference>